<feature type="transmembrane region" description="Helical" evidence="1">
    <location>
        <begin position="14"/>
        <end position="31"/>
    </location>
</feature>
<evidence type="ECO:0000313" key="3">
    <source>
        <dbReference type="Proteomes" id="UP000800097"/>
    </source>
</evidence>
<accession>A0A6A6J838</accession>
<dbReference type="RefSeq" id="XP_033649335.1">
    <property type="nucleotide sequence ID" value="XM_033794076.1"/>
</dbReference>
<organism evidence="2 3">
    <name type="scientific">Westerdykella ornata</name>
    <dbReference type="NCBI Taxonomy" id="318751"/>
    <lineage>
        <taxon>Eukaryota</taxon>
        <taxon>Fungi</taxon>
        <taxon>Dikarya</taxon>
        <taxon>Ascomycota</taxon>
        <taxon>Pezizomycotina</taxon>
        <taxon>Dothideomycetes</taxon>
        <taxon>Pleosporomycetidae</taxon>
        <taxon>Pleosporales</taxon>
        <taxon>Sporormiaceae</taxon>
        <taxon>Westerdykella</taxon>
    </lineage>
</organism>
<reference evidence="2" key="1">
    <citation type="journal article" date="2020" name="Stud. Mycol.">
        <title>101 Dothideomycetes genomes: a test case for predicting lifestyles and emergence of pathogens.</title>
        <authorList>
            <person name="Haridas S."/>
            <person name="Albert R."/>
            <person name="Binder M."/>
            <person name="Bloem J."/>
            <person name="Labutti K."/>
            <person name="Salamov A."/>
            <person name="Andreopoulos B."/>
            <person name="Baker S."/>
            <person name="Barry K."/>
            <person name="Bills G."/>
            <person name="Bluhm B."/>
            <person name="Cannon C."/>
            <person name="Castanera R."/>
            <person name="Culley D."/>
            <person name="Daum C."/>
            <person name="Ezra D."/>
            <person name="Gonzalez J."/>
            <person name="Henrissat B."/>
            <person name="Kuo A."/>
            <person name="Liang C."/>
            <person name="Lipzen A."/>
            <person name="Lutzoni F."/>
            <person name="Magnuson J."/>
            <person name="Mondo S."/>
            <person name="Nolan M."/>
            <person name="Ohm R."/>
            <person name="Pangilinan J."/>
            <person name="Park H.-J."/>
            <person name="Ramirez L."/>
            <person name="Alfaro M."/>
            <person name="Sun H."/>
            <person name="Tritt A."/>
            <person name="Yoshinaga Y."/>
            <person name="Zwiers L.-H."/>
            <person name="Turgeon B."/>
            <person name="Goodwin S."/>
            <person name="Spatafora J."/>
            <person name="Crous P."/>
            <person name="Grigoriev I."/>
        </authorList>
    </citation>
    <scope>NUCLEOTIDE SEQUENCE</scope>
    <source>
        <strain evidence="2">CBS 379.55</strain>
    </source>
</reference>
<protein>
    <submittedName>
        <fullName evidence="2">Uncharacterized protein</fullName>
    </submittedName>
</protein>
<keyword evidence="1" id="KW-1133">Transmembrane helix</keyword>
<evidence type="ECO:0000313" key="2">
    <source>
        <dbReference type="EMBL" id="KAF2271796.1"/>
    </source>
</evidence>
<sequence>METSPQSFTVLRCLVLYSVSESLLSLLLFGFSSKGARTSILGSARTSHLISTKASHLSIISSLRL</sequence>
<proteinExistence type="predicted"/>
<keyword evidence="1" id="KW-0812">Transmembrane</keyword>
<gene>
    <name evidence="2" type="ORF">EI97DRAFT_243041</name>
</gene>
<dbReference type="AlphaFoldDB" id="A0A6A6J838"/>
<name>A0A6A6J838_WESOR</name>
<keyword evidence="1" id="KW-0472">Membrane</keyword>
<keyword evidence="3" id="KW-1185">Reference proteome</keyword>
<dbReference type="GeneID" id="54547251"/>
<evidence type="ECO:0000256" key="1">
    <source>
        <dbReference type="SAM" id="Phobius"/>
    </source>
</evidence>
<dbReference type="EMBL" id="ML986532">
    <property type="protein sequence ID" value="KAF2271796.1"/>
    <property type="molecule type" value="Genomic_DNA"/>
</dbReference>
<dbReference type="Proteomes" id="UP000800097">
    <property type="component" value="Unassembled WGS sequence"/>
</dbReference>